<feature type="transmembrane region" description="Helical" evidence="1">
    <location>
        <begin position="12"/>
        <end position="31"/>
    </location>
</feature>
<keyword evidence="1" id="KW-0812">Transmembrane</keyword>
<evidence type="ECO:0000313" key="2">
    <source>
        <dbReference type="EMBL" id="GAA3934614.1"/>
    </source>
</evidence>
<keyword evidence="1" id="KW-1133">Transmembrane helix</keyword>
<dbReference type="EMBL" id="BAABCP010000001">
    <property type="protein sequence ID" value="GAA3934614.1"/>
    <property type="molecule type" value="Genomic_DNA"/>
</dbReference>
<feature type="transmembrane region" description="Helical" evidence="1">
    <location>
        <begin position="43"/>
        <end position="64"/>
    </location>
</feature>
<keyword evidence="1" id="KW-0472">Membrane</keyword>
<name>A0ABP7N1Y6_9MICO</name>
<accession>A0ABP7N1Y6</accession>
<feature type="transmembrane region" description="Helical" evidence="1">
    <location>
        <begin position="116"/>
        <end position="142"/>
    </location>
</feature>
<reference evidence="3" key="1">
    <citation type="journal article" date="2019" name="Int. J. Syst. Evol. Microbiol.">
        <title>The Global Catalogue of Microorganisms (GCM) 10K type strain sequencing project: providing services to taxonomists for standard genome sequencing and annotation.</title>
        <authorList>
            <consortium name="The Broad Institute Genomics Platform"/>
            <consortium name="The Broad Institute Genome Sequencing Center for Infectious Disease"/>
            <person name="Wu L."/>
            <person name="Ma J."/>
        </authorList>
    </citation>
    <scope>NUCLEOTIDE SEQUENCE [LARGE SCALE GENOMIC DNA]</scope>
    <source>
        <strain evidence="3">JCM 17024</strain>
    </source>
</reference>
<dbReference type="Proteomes" id="UP001501591">
    <property type="component" value="Unassembled WGS sequence"/>
</dbReference>
<keyword evidence="3" id="KW-1185">Reference proteome</keyword>
<feature type="transmembrane region" description="Helical" evidence="1">
    <location>
        <begin position="76"/>
        <end position="96"/>
    </location>
</feature>
<dbReference type="RefSeq" id="WP_344818557.1">
    <property type="nucleotide sequence ID" value="NZ_BAABCP010000001.1"/>
</dbReference>
<organism evidence="2 3">
    <name type="scientific">Microbacterium soli</name>
    <dbReference type="NCBI Taxonomy" id="446075"/>
    <lineage>
        <taxon>Bacteria</taxon>
        <taxon>Bacillati</taxon>
        <taxon>Actinomycetota</taxon>
        <taxon>Actinomycetes</taxon>
        <taxon>Micrococcales</taxon>
        <taxon>Microbacteriaceae</taxon>
        <taxon>Microbacterium</taxon>
    </lineage>
</organism>
<evidence type="ECO:0000313" key="3">
    <source>
        <dbReference type="Proteomes" id="UP001501591"/>
    </source>
</evidence>
<gene>
    <name evidence="2" type="ORF">GCM10022383_11320</name>
</gene>
<sequence>MDSSRTTTRAGTLRGVLLLLTGVALALWVVLGRFLFGIGGDLTLPYLALGVPVAVLFVFIGRAHDRILARGFTTRPATWGALVAAWGSGVLLGLTLPDTTPDGMQTILSGARQPWLDVAIGIANPAATIMIAFTIIALVLAVQDARGPRPVEDH</sequence>
<comment type="caution">
    <text evidence="2">The sequence shown here is derived from an EMBL/GenBank/DDBJ whole genome shotgun (WGS) entry which is preliminary data.</text>
</comment>
<evidence type="ECO:0000256" key="1">
    <source>
        <dbReference type="SAM" id="Phobius"/>
    </source>
</evidence>
<protein>
    <submittedName>
        <fullName evidence="2">Uncharacterized protein</fullName>
    </submittedName>
</protein>
<proteinExistence type="predicted"/>